<feature type="region of interest" description="Disordered" evidence="1">
    <location>
        <begin position="132"/>
        <end position="275"/>
    </location>
</feature>
<evidence type="ECO:0000256" key="1">
    <source>
        <dbReference type="SAM" id="MobiDB-lite"/>
    </source>
</evidence>
<feature type="region of interest" description="Disordered" evidence="1">
    <location>
        <begin position="1"/>
        <end position="81"/>
    </location>
</feature>
<feature type="compositionally biased region" description="Polar residues" evidence="1">
    <location>
        <begin position="189"/>
        <end position="219"/>
    </location>
</feature>
<dbReference type="EMBL" id="MAVT02000036">
    <property type="protein sequence ID" value="POS80706.1"/>
    <property type="molecule type" value="Genomic_DNA"/>
</dbReference>
<proteinExistence type="predicted"/>
<feature type="compositionally biased region" description="Polar residues" evidence="1">
    <location>
        <begin position="400"/>
        <end position="413"/>
    </location>
</feature>
<keyword evidence="3" id="KW-1185">Reference proteome</keyword>
<comment type="caution">
    <text evidence="2">The sequence shown here is derived from an EMBL/GenBank/DDBJ whole genome shotgun (WGS) entry which is preliminary data.</text>
</comment>
<dbReference type="AlphaFoldDB" id="A0A2P5IDY0"/>
<feature type="compositionally biased region" description="Basic residues" evidence="1">
    <location>
        <begin position="25"/>
        <end position="46"/>
    </location>
</feature>
<feature type="region of interest" description="Disordered" evidence="1">
    <location>
        <begin position="290"/>
        <end position="323"/>
    </location>
</feature>
<sequence>MPRRSAAKAPEVTVASSHNAPLRTYSHRVLKRRHTSPPAQHVKRLLSRTGSLDVTREKIAEQRSQAKAQHLPRPGLDKGAKRAPLLTSANKTPNDLAWEALASSSPVLKQQQDDNSPDEGVASEADIVKCSTGQKRPDHEQPAAKNALSRSHRSLEGTKRGNGSLEGVFRGHRSLGRSDDGFQDDPPNFVQNAQPVDTALTSSSVGEETTIPGISSGQKQKNKGRFLVFDRSPPEGFKVLHKPRVNPDADEPGIKRKRLTDGFTNNETRPTFRGRRRRLQHLDINVGTLDMTQTSLASQQTPKNMSERLAQNTSPDTKTRPRARTAAGLWRRPQLFGTSQFELDSDDLVVFPEVKPTPTKRRLPEPDSFGTIVIPRTDSPRPKKTIKMESPSGFPGELVQDSSPSTRLLTNRGPSEDNRKTDPLALRTGPSPRVKSSFAITNMPVMDADKVP</sequence>
<reference evidence="2" key="1">
    <citation type="submission" date="2017-09" db="EMBL/GenBank/DDBJ databases">
        <title>Polyketide synthases of a Diaporthe helianthi virulent isolate.</title>
        <authorList>
            <person name="Baroncelli R."/>
        </authorList>
    </citation>
    <scope>NUCLEOTIDE SEQUENCE [LARGE SCALE GENOMIC DNA]</scope>
    <source>
        <strain evidence="2">7/96</strain>
    </source>
</reference>
<accession>A0A2P5IDY0</accession>
<dbReference type="Proteomes" id="UP000094444">
    <property type="component" value="Unassembled WGS sequence"/>
</dbReference>
<name>A0A2P5IDY0_DIAHE</name>
<protein>
    <submittedName>
        <fullName evidence="2">Uncharacterized protein</fullName>
    </submittedName>
</protein>
<organism evidence="2 3">
    <name type="scientific">Diaporthe helianthi</name>
    <dbReference type="NCBI Taxonomy" id="158607"/>
    <lineage>
        <taxon>Eukaryota</taxon>
        <taxon>Fungi</taxon>
        <taxon>Dikarya</taxon>
        <taxon>Ascomycota</taxon>
        <taxon>Pezizomycotina</taxon>
        <taxon>Sordariomycetes</taxon>
        <taxon>Sordariomycetidae</taxon>
        <taxon>Diaporthales</taxon>
        <taxon>Diaporthaceae</taxon>
        <taxon>Diaporthe</taxon>
    </lineage>
</organism>
<feature type="region of interest" description="Disordered" evidence="1">
    <location>
        <begin position="358"/>
        <end position="452"/>
    </location>
</feature>
<dbReference type="InParanoid" id="A0A2P5IDY0"/>
<dbReference type="OrthoDB" id="5226402at2759"/>
<evidence type="ECO:0000313" key="3">
    <source>
        <dbReference type="Proteomes" id="UP000094444"/>
    </source>
</evidence>
<gene>
    <name evidence="2" type="ORF">DHEL01_v200903</name>
</gene>
<feature type="compositionally biased region" description="Polar residues" evidence="1">
    <location>
        <begin position="290"/>
        <end position="316"/>
    </location>
</feature>
<evidence type="ECO:0000313" key="2">
    <source>
        <dbReference type="EMBL" id="POS80706.1"/>
    </source>
</evidence>